<proteinExistence type="inferred from homology"/>
<keyword evidence="8" id="KW-1185">Reference proteome</keyword>
<dbReference type="Pfam" id="PF01565">
    <property type="entry name" value="FAD_binding_4"/>
    <property type="match status" value="1"/>
</dbReference>
<comment type="cofactor">
    <cofactor evidence="1">
        <name>FAD</name>
        <dbReference type="ChEBI" id="CHEBI:57692"/>
    </cofactor>
</comment>
<dbReference type="Proteomes" id="UP001597216">
    <property type="component" value="Unassembled WGS sequence"/>
</dbReference>
<name>A0ABW3SVR7_9CAUL</name>
<evidence type="ECO:0000256" key="4">
    <source>
        <dbReference type="ARBA" id="ARBA00022827"/>
    </source>
</evidence>
<sequence length="447" mass="48920">MIRDGKPGRSFARGEAGYERALFGTSFNGRDPGRRPERIVQANTAADVIAAVKAAQAQGLKITVCSGGHNWAQNHIRDGVLMLDLSRLNTIQIDRAAMTARIGPGCEGAELNRRLARRGLFFPTPHAPDVGMGGFLLQGGFGWGSRAFGMACENVLGVDVVLADGSLVQADAQTHPDLYWAARGSGLGFFGVVVAFHLKLHKRPRAIGIASQVFGLEHLDEVYRWLDAIGPSVSRQVELQMLMTPRPMFLNRPGLEVIAPVLADSWRAAREAVAFLKTSPLRSKAVVTTPLLPLSLDVMQKGAARTHFPDGMRWCVDNMWTDAPIDDLLPGLRAIAADMPPEPSHVLWLDWRAAGERPDMAFSMEAQRYLALYGEWRNPADDGRYLDWATRHMRAMAPLGVGSQLADENLARRPAKVLADANLKRLEALRERYDPQGLIGGWPGGEA</sequence>
<dbReference type="InterPro" id="IPR016166">
    <property type="entry name" value="FAD-bd_PCMH"/>
</dbReference>
<dbReference type="PANTHER" id="PTHR42973:SF39">
    <property type="entry name" value="FAD-BINDING PCMH-TYPE DOMAIN-CONTAINING PROTEIN"/>
    <property type="match status" value="1"/>
</dbReference>
<dbReference type="SUPFAM" id="SSF56176">
    <property type="entry name" value="FAD-binding/transporter-associated domain-like"/>
    <property type="match status" value="1"/>
</dbReference>
<dbReference type="Gene3D" id="3.30.43.10">
    <property type="entry name" value="Uridine Diphospho-n-acetylenolpyruvylglucosamine Reductase, domain 2"/>
    <property type="match status" value="1"/>
</dbReference>
<dbReference type="Gene3D" id="3.40.462.20">
    <property type="match status" value="1"/>
</dbReference>
<comment type="caution">
    <text evidence="7">The sequence shown here is derived from an EMBL/GenBank/DDBJ whole genome shotgun (WGS) entry which is preliminary data.</text>
</comment>
<evidence type="ECO:0000256" key="5">
    <source>
        <dbReference type="ARBA" id="ARBA00023002"/>
    </source>
</evidence>
<protein>
    <submittedName>
        <fullName evidence="7">FAD-binding oxidoreductase</fullName>
    </submittedName>
</protein>
<dbReference type="RefSeq" id="WP_377351962.1">
    <property type="nucleotide sequence ID" value="NZ_JBHTLQ010000001.1"/>
</dbReference>
<comment type="similarity">
    <text evidence="2">Belongs to the oxygen-dependent FAD-linked oxidoreductase family.</text>
</comment>
<dbReference type="PANTHER" id="PTHR42973">
    <property type="entry name" value="BINDING OXIDOREDUCTASE, PUTATIVE (AFU_ORTHOLOGUE AFUA_1G17690)-RELATED"/>
    <property type="match status" value="1"/>
</dbReference>
<dbReference type="Gene3D" id="3.30.465.10">
    <property type="match status" value="1"/>
</dbReference>
<evidence type="ECO:0000256" key="3">
    <source>
        <dbReference type="ARBA" id="ARBA00022630"/>
    </source>
</evidence>
<accession>A0ABW3SVR7</accession>
<dbReference type="InterPro" id="IPR036318">
    <property type="entry name" value="FAD-bd_PCMH-like_sf"/>
</dbReference>
<dbReference type="InterPro" id="IPR016169">
    <property type="entry name" value="FAD-bd_PCMH_sub2"/>
</dbReference>
<keyword evidence="5" id="KW-0560">Oxidoreductase</keyword>
<evidence type="ECO:0000256" key="2">
    <source>
        <dbReference type="ARBA" id="ARBA00005466"/>
    </source>
</evidence>
<dbReference type="PROSITE" id="PS00862">
    <property type="entry name" value="OX2_COVAL_FAD"/>
    <property type="match status" value="1"/>
</dbReference>
<feature type="domain" description="FAD-binding PCMH-type" evidence="6">
    <location>
        <begin position="32"/>
        <end position="203"/>
    </location>
</feature>
<organism evidence="7 8">
    <name type="scientific">Phenylobacterium conjunctum</name>
    <dbReference type="NCBI Taxonomy" id="1298959"/>
    <lineage>
        <taxon>Bacteria</taxon>
        <taxon>Pseudomonadati</taxon>
        <taxon>Pseudomonadota</taxon>
        <taxon>Alphaproteobacteria</taxon>
        <taxon>Caulobacterales</taxon>
        <taxon>Caulobacteraceae</taxon>
        <taxon>Phenylobacterium</taxon>
    </lineage>
</organism>
<reference evidence="8" key="1">
    <citation type="journal article" date="2019" name="Int. J. Syst. Evol. Microbiol.">
        <title>The Global Catalogue of Microorganisms (GCM) 10K type strain sequencing project: providing services to taxonomists for standard genome sequencing and annotation.</title>
        <authorList>
            <consortium name="The Broad Institute Genomics Platform"/>
            <consortium name="The Broad Institute Genome Sequencing Center for Infectious Disease"/>
            <person name="Wu L."/>
            <person name="Ma J."/>
        </authorList>
    </citation>
    <scope>NUCLEOTIDE SEQUENCE [LARGE SCALE GENOMIC DNA]</scope>
    <source>
        <strain evidence="8">CCUG 55074</strain>
    </source>
</reference>
<keyword evidence="4" id="KW-0274">FAD</keyword>
<dbReference type="EMBL" id="JBHTLQ010000001">
    <property type="protein sequence ID" value="MFD1189019.1"/>
    <property type="molecule type" value="Genomic_DNA"/>
</dbReference>
<keyword evidence="3" id="KW-0285">Flavoprotein</keyword>
<dbReference type="InterPro" id="IPR006093">
    <property type="entry name" value="Oxy_OxRdtase_FAD_BS"/>
</dbReference>
<gene>
    <name evidence="7" type="ORF">ACFQ27_00380</name>
</gene>
<dbReference type="InterPro" id="IPR016167">
    <property type="entry name" value="FAD-bd_PCMH_sub1"/>
</dbReference>
<dbReference type="InterPro" id="IPR050416">
    <property type="entry name" value="FAD-linked_Oxidoreductase"/>
</dbReference>
<evidence type="ECO:0000313" key="8">
    <source>
        <dbReference type="Proteomes" id="UP001597216"/>
    </source>
</evidence>
<evidence type="ECO:0000256" key="1">
    <source>
        <dbReference type="ARBA" id="ARBA00001974"/>
    </source>
</evidence>
<dbReference type="PROSITE" id="PS51387">
    <property type="entry name" value="FAD_PCMH"/>
    <property type="match status" value="1"/>
</dbReference>
<evidence type="ECO:0000313" key="7">
    <source>
        <dbReference type="EMBL" id="MFD1189019.1"/>
    </source>
</evidence>
<dbReference type="InterPro" id="IPR006094">
    <property type="entry name" value="Oxid_FAD_bind_N"/>
</dbReference>
<evidence type="ECO:0000259" key="6">
    <source>
        <dbReference type="PROSITE" id="PS51387"/>
    </source>
</evidence>